<keyword evidence="2" id="KW-1185">Reference proteome</keyword>
<protein>
    <submittedName>
        <fullName evidence="1">Uncharacterized protein</fullName>
    </submittedName>
</protein>
<sequence length="215" mass="25270">MYYPTHIRVLGNIDLYAKIYKRVKPFPQMRLETIVPNDIWQTTTKNLHHKMGQCIEVLPAFVEKKKPWETFNDVLKRMELYNIRIFSHCRYAWVRVELLNPITGERIKDWHLRGHPAPGSENAVQDTLLYFQGQIETLHNNHSHKHTSKRMEVIDFFSERIVTNLCRYPFSNPLPLWLFFTPTSKSTSSNDMVYSPARVCLSSTPPIKDSLHGTE</sequence>
<gene>
    <name evidence="1" type="ORF">BU23DRAFT_99283</name>
</gene>
<accession>A0A6A5VX85</accession>
<reference evidence="1" key="1">
    <citation type="journal article" date="2020" name="Stud. Mycol.">
        <title>101 Dothideomycetes genomes: a test case for predicting lifestyles and emergence of pathogens.</title>
        <authorList>
            <person name="Haridas S."/>
            <person name="Albert R."/>
            <person name="Binder M."/>
            <person name="Bloem J."/>
            <person name="Labutti K."/>
            <person name="Salamov A."/>
            <person name="Andreopoulos B."/>
            <person name="Baker S."/>
            <person name="Barry K."/>
            <person name="Bills G."/>
            <person name="Bluhm B."/>
            <person name="Cannon C."/>
            <person name="Castanera R."/>
            <person name="Culley D."/>
            <person name="Daum C."/>
            <person name="Ezra D."/>
            <person name="Gonzalez J."/>
            <person name="Henrissat B."/>
            <person name="Kuo A."/>
            <person name="Liang C."/>
            <person name="Lipzen A."/>
            <person name="Lutzoni F."/>
            <person name="Magnuson J."/>
            <person name="Mondo S."/>
            <person name="Nolan M."/>
            <person name="Ohm R."/>
            <person name="Pangilinan J."/>
            <person name="Park H.-J."/>
            <person name="Ramirez L."/>
            <person name="Alfaro M."/>
            <person name="Sun H."/>
            <person name="Tritt A."/>
            <person name="Yoshinaga Y."/>
            <person name="Zwiers L.-H."/>
            <person name="Turgeon B."/>
            <person name="Goodwin S."/>
            <person name="Spatafora J."/>
            <person name="Crous P."/>
            <person name="Grigoriev I."/>
        </authorList>
    </citation>
    <scope>NUCLEOTIDE SEQUENCE</scope>
    <source>
        <strain evidence="1">CBS 107.79</strain>
    </source>
</reference>
<dbReference type="EMBL" id="ML976657">
    <property type="protein sequence ID" value="KAF1979496.1"/>
    <property type="molecule type" value="Genomic_DNA"/>
</dbReference>
<name>A0A6A5VX85_9PLEO</name>
<proteinExistence type="predicted"/>
<dbReference type="Proteomes" id="UP000800036">
    <property type="component" value="Unassembled WGS sequence"/>
</dbReference>
<evidence type="ECO:0000313" key="1">
    <source>
        <dbReference type="EMBL" id="KAF1979496.1"/>
    </source>
</evidence>
<dbReference type="AlphaFoldDB" id="A0A6A5VX85"/>
<evidence type="ECO:0000313" key="2">
    <source>
        <dbReference type="Proteomes" id="UP000800036"/>
    </source>
</evidence>
<organism evidence="1 2">
    <name type="scientific">Bimuria novae-zelandiae CBS 107.79</name>
    <dbReference type="NCBI Taxonomy" id="1447943"/>
    <lineage>
        <taxon>Eukaryota</taxon>
        <taxon>Fungi</taxon>
        <taxon>Dikarya</taxon>
        <taxon>Ascomycota</taxon>
        <taxon>Pezizomycotina</taxon>
        <taxon>Dothideomycetes</taxon>
        <taxon>Pleosporomycetidae</taxon>
        <taxon>Pleosporales</taxon>
        <taxon>Massarineae</taxon>
        <taxon>Didymosphaeriaceae</taxon>
        <taxon>Bimuria</taxon>
    </lineage>
</organism>